<proteinExistence type="predicted"/>
<dbReference type="Pfam" id="PF00932">
    <property type="entry name" value="LTD"/>
    <property type="match status" value="1"/>
</dbReference>
<dbReference type="Gene3D" id="2.40.50.90">
    <property type="match status" value="1"/>
</dbReference>
<evidence type="ECO:0000313" key="4">
    <source>
        <dbReference type="EMBL" id="UGS38771.1"/>
    </source>
</evidence>
<dbReference type="InterPro" id="IPR016071">
    <property type="entry name" value="Staphylococal_nuclease_OB-fold"/>
</dbReference>
<dbReference type="PROSITE" id="PS51841">
    <property type="entry name" value="LTD"/>
    <property type="match status" value="1"/>
</dbReference>
<dbReference type="PROSITE" id="PS50830">
    <property type="entry name" value="TNASE_3"/>
    <property type="match status" value="1"/>
</dbReference>
<dbReference type="InterPro" id="IPR036415">
    <property type="entry name" value="Lamin_tail_dom_sf"/>
</dbReference>
<dbReference type="EMBL" id="CP087164">
    <property type="protein sequence ID" value="UGS38771.1"/>
    <property type="molecule type" value="Genomic_DNA"/>
</dbReference>
<evidence type="ECO:0000259" key="2">
    <source>
        <dbReference type="PROSITE" id="PS50830"/>
    </source>
</evidence>
<sequence>MWVHDSVMRRLLPLLVLFCLLVCASTAVARTTGPCVDGETNGPRCSIWEGRVQWVDDGDTLHVKVGSRSWHVRVTGINAQELTDYNSRHRAGECHAVEAADRLDQLVKAAKGRVRLTAQDVRSNSHGRQRRSVAVKLGGRWRDVGRTLLAEGLALWMPNRTEWAWNPRYSVLAEQAAAAHVGIWNTSACGPGPDDGHPLKLWVNWQSDGTGSPDGEWARLRNLDAVNPLPLGGWALRDAMRRQYRFPSGTVLAPGGVLTVHVGEGIRDDANLYWGLDKPVFDNVDRSRESGDGAYLFDPQGDLRAWMVYPCRTTCGDPNLGMLELGVSPRGNEFVSVRNTGPAPIGMEGYRLTSGAHTYAFESDAVLQPGESLRVYTTRDSDRDQPLIKGWSQIFGILRDKGGDVRLSTFTDSVLACVAWGDGTCAGASNR</sequence>
<feature type="domain" description="TNase-like" evidence="2">
    <location>
        <begin position="46"/>
        <end position="186"/>
    </location>
</feature>
<dbReference type="KEGG" id="sbae:DSM104329_05201"/>
<feature type="signal peptide" evidence="1">
    <location>
        <begin position="1"/>
        <end position="29"/>
    </location>
</feature>
<dbReference type="SUPFAM" id="SSF50199">
    <property type="entry name" value="Staphylococcal nuclease"/>
    <property type="match status" value="1"/>
</dbReference>
<protein>
    <submittedName>
        <fullName evidence="4">Uncharacterized protein</fullName>
    </submittedName>
</protein>
<dbReference type="Proteomes" id="UP001162834">
    <property type="component" value="Chromosome"/>
</dbReference>
<feature type="chain" id="PRO_5038870665" evidence="1">
    <location>
        <begin position="30"/>
        <end position="431"/>
    </location>
</feature>
<organism evidence="4 5">
    <name type="scientific">Capillimicrobium parvum</name>
    <dbReference type="NCBI Taxonomy" id="2884022"/>
    <lineage>
        <taxon>Bacteria</taxon>
        <taxon>Bacillati</taxon>
        <taxon>Actinomycetota</taxon>
        <taxon>Thermoleophilia</taxon>
        <taxon>Solirubrobacterales</taxon>
        <taxon>Capillimicrobiaceae</taxon>
        <taxon>Capillimicrobium</taxon>
    </lineage>
</organism>
<dbReference type="SMART" id="SM00318">
    <property type="entry name" value="SNc"/>
    <property type="match status" value="1"/>
</dbReference>
<evidence type="ECO:0000259" key="3">
    <source>
        <dbReference type="PROSITE" id="PS51841"/>
    </source>
</evidence>
<name>A0A9E6Y2Q1_9ACTN</name>
<evidence type="ECO:0000313" key="5">
    <source>
        <dbReference type="Proteomes" id="UP001162834"/>
    </source>
</evidence>
<reference evidence="4" key="1">
    <citation type="journal article" date="2022" name="Int. J. Syst. Evol. Microbiol.">
        <title>Pseudomonas aegrilactucae sp. nov. and Pseudomonas morbosilactucae sp. nov., pathogens causing bacterial rot of lettuce in Japan.</title>
        <authorList>
            <person name="Sawada H."/>
            <person name="Fujikawa T."/>
            <person name="Satou M."/>
        </authorList>
    </citation>
    <scope>NUCLEOTIDE SEQUENCE</scope>
    <source>
        <strain evidence="4">0166_1</strain>
    </source>
</reference>
<evidence type="ECO:0000256" key="1">
    <source>
        <dbReference type="SAM" id="SignalP"/>
    </source>
</evidence>
<dbReference type="InterPro" id="IPR035437">
    <property type="entry name" value="SNase_OB-fold_sf"/>
</dbReference>
<feature type="domain" description="LTD" evidence="3">
    <location>
        <begin position="185"/>
        <end position="311"/>
    </location>
</feature>
<dbReference type="InterPro" id="IPR001322">
    <property type="entry name" value="Lamin_tail_dom"/>
</dbReference>
<gene>
    <name evidence="4" type="ORF">DSM104329_05201</name>
</gene>
<dbReference type="AlphaFoldDB" id="A0A9E6Y2Q1"/>
<keyword evidence="5" id="KW-1185">Reference proteome</keyword>
<dbReference type="SUPFAM" id="SSF74853">
    <property type="entry name" value="Lamin A/C globular tail domain"/>
    <property type="match status" value="2"/>
</dbReference>
<accession>A0A9E6Y2Q1</accession>
<dbReference type="Gene3D" id="2.60.40.1260">
    <property type="entry name" value="Lamin Tail domain"/>
    <property type="match status" value="2"/>
</dbReference>
<keyword evidence="1" id="KW-0732">Signal</keyword>